<dbReference type="EMBL" id="JAHWXP010000001">
    <property type="protein sequence ID" value="MBY8335742.1"/>
    <property type="molecule type" value="Genomic_DNA"/>
</dbReference>
<keyword evidence="1" id="KW-1133">Transmembrane helix</keyword>
<dbReference type="Pfam" id="PF20358">
    <property type="entry name" value="DUF6653"/>
    <property type="match status" value="1"/>
</dbReference>
<keyword evidence="3" id="KW-1185">Reference proteome</keyword>
<protein>
    <submittedName>
        <fullName evidence="2">Uncharacterized protein</fullName>
    </submittedName>
</protein>
<feature type="transmembrane region" description="Helical" evidence="1">
    <location>
        <begin position="131"/>
        <end position="148"/>
    </location>
</feature>
<proteinExistence type="predicted"/>
<comment type="caution">
    <text evidence="2">The sequence shown here is derived from an EMBL/GenBank/DDBJ whole genome shotgun (WGS) entry which is preliminary data.</text>
</comment>
<feature type="transmembrane region" description="Helical" evidence="1">
    <location>
        <begin position="47"/>
        <end position="65"/>
    </location>
</feature>
<name>A0ABS7PAL3_9SPHN</name>
<keyword evidence="1" id="KW-0812">Transmembrane</keyword>
<evidence type="ECO:0000256" key="1">
    <source>
        <dbReference type="SAM" id="Phobius"/>
    </source>
</evidence>
<dbReference type="InterPro" id="IPR046595">
    <property type="entry name" value="DUF6653"/>
</dbReference>
<evidence type="ECO:0000313" key="2">
    <source>
        <dbReference type="EMBL" id="MBY8335742.1"/>
    </source>
</evidence>
<evidence type="ECO:0000313" key="3">
    <source>
        <dbReference type="Proteomes" id="UP000759298"/>
    </source>
</evidence>
<organism evidence="2 3">
    <name type="scientific">Alteriqipengyuania abyssalis</name>
    <dbReference type="NCBI Taxonomy" id="2860200"/>
    <lineage>
        <taxon>Bacteria</taxon>
        <taxon>Pseudomonadati</taxon>
        <taxon>Pseudomonadota</taxon>
        <taxon>Alphaproteobacteria</taxon>
        <taxon>Sphingomonadales</taxon>
        <taxon>Erythrobacteraceae</taxon>
        <taxon>Alteriqipengyuania</taxon>
    </lineage>
</organism>
<keyword evidence="1" id="KW-0472">Membrane</keyword>
<sequence length="172" mass="19516">MAIEKHVADAFRLDEEGWARHANPWSAWSRFATGIPMPIVAIWSREWIGWWAVLAFVAVALWLWLNPRLFPPVDDDRGWMSRGVFGERALVEHRDLANDLISIRRANGFNIVAGLGLIPMAYGLWTLDPVATIAGASISVAGKMFFIGEMVRLYDRLKVAHPELAYRGWERS</sequence>
<reference evidence="2 3" key="1">
    <citation type="submission" date="2021-07" db="EMBL/GenBank/DDBJ databases">
        <title>Alteriqipengyuania abyssalis NZ-12B nov, sp.nov isolated from deep sea sponge in pacific ocean.</title>
        <authorList>
            <person name="Tareen S."/>
            <person name="Wink J."/>
        </authorList>
    </citation>
    <scope>NUCLEOTIDE SEQUENCE [LARGE SCALE GENOMIC DNA]</scope>
    <source>
        <strain evidence="2 3">NZ-12B</strain>
    </source>
</reference>
<dbReference type="Proteomes" id="UP000759298">
    <property type="component" value="Unassembled WGS sequence"/>
</dbReference>
<gene>
    <name evidence="2" type="ORF">KYN89_01650</name>
</gene>
<accession>A0ABS7PAL3</accession>
<dbReference type="RefSeq" id="WP_222823511.1">
    <property type="nucleotide sequence ID" value="NZ_JAHWXP010000001.1"/>
</dbReference>